<comment type="caution">
    <text evidence="2">The sequence shown here is derived from an EMBL/GenBank/DDBJ whole genome shotgun (WGS) entry which is preliminary data.</text>
</comment>
<dbReference type="AlphaFoldDB" id="A0A6L2JGI0"/>
<sequence length="513" mass="59242">MQVELLQFKIQNVWILVDCPRGIRPIGTKWVLKNNKDKRGIVIRNKARLVAQGHTQEEGIDYKEVFALVVRIEAIRLFLAYASFMVFIVYQMDVKSAFLYGAINKEVYVMQPPGIQDPKFPDRVYKVEKAMYGLHQALRAWYGTLSKYLLDNGFQRGTIDQTLFIRKHIRDFLVVQVYVDDIIFGSSNPQLCREFEALKHDKFQMSAMGELTFFLGLQMFSQLILPWTKRILREKMDLTIVATSTTEAEYVAAASGCRQVLWIQNQMIETTNEETKILATVDDEPASLLRDDSQREAFPTVTSLDARQNMENIIKISAIPHESTPRVTSLDTDEGNLEISGLKERIKILEDKDRGRTEPAQEDAPIKGGSMEIREEVEVKRSTKLGSNDIEEMVNVLSSMDAANTLTSRVPTIDAQVAKEIEEEFTRENQKMNEQHIRDAEIARIHAEEEALVKETLSIKQATKDKEKELWVELKRLFEPDFEDQLWTHYQNLMHDPLEWKLYDTCGVLMVYF</sequence>
<accession>A0A6L2JGI0</accession>
<name>A0A6L2JGI0_TANCI</name>
<dbReference type="EMBL" id="BKCJ010000763">
    <property type="protein sequence ID" value="GEU36046.1"/>
    <property type="molecule type" value="Genomic_DNA"/>
</dbReference>
<gene>
    <name evidence="2" type="ORF">Tci_008024</name>
</gene>
<dbReference type="SUPFAM" id="SSF56672">
    <property type="entry name" value="DNA/RNA polymerases"/>
    <property type="match status" value="1"/>
</dbReference>
<dbReference type="InterPro" id="IPR043502">
    <property type="entry name" value="DNA/RNA_pol_sf"/>
</dbReference>
<feature type="domain" description="Reverse transcriptase Ty1/copia-type" evidence="1">
    <location>
        <begin position="12"/>
        <end position="220"/>
    </location>
</feature>
<proteinExistence type="predicted"/>
<reference evidence="2" key="1">
    <citation type="journal article" date="2019" name="Sci. Rep.">
        <title>Draft genome of Tanacetum cinerariifolium, the natural source of mosquito coil.</title>
        <authorList>
            <person name="Yamashiro T."/>
            <person name="Shiraishi A."/>
            <person name="Satake H."/>
            <person name="Nakayama K."/>
        </authorList>
    </citation>
    <scope>NUCLEOTIDE SEQUENCE</scope>
</reference>
<protein>
    <submittedName>
        <fullName evidence="2">Putative ribonuclease H-like domain-containing protein</fullName>
    </submittedName>
</protein>
<evidence type="ECO:0000259" key="1">
    <source>
        <dbReference type="Pfam" id="PF07727"/>
    </source>
</evidence>
<dbReference type="Pfam" id="PF07727">
    <property type="entry name" value="RVT_2"/>
    <property type="match status" value="1"/>
</dbReference>
<organism evidence="2">
    <name type="scientific">Tanacetum cinerariifolium</name>
    <name type="common">Dalmatian daisy</name>
    <name type="synonym">Chrysanthemum cinerariifolium</name>
    <dbReference type="NCBI Taxonomy" id="118510"/>
    <lineage>
        <taxon>Eukaryota</taxon>
        <taxon>Viridiplantae</taxon>
        <taxon>Streptophyta</taxon>
        <taxon>Embryophyta</taxon>
        <taxon>Tracheophyta</taxon>
        <taxon>Spermatophyta</taxon>
        <taxon>Magnoliopsida</taxon>
        <taxon>eudicotyledons</taxon>
        <taxon>Gunneridae</taxon>
        <taxon>Pentapetalae</taxon>
        <taxon>asterids</taxon>
        <taxon>campanulids</taxon>
        <taxon>Asterales</taxon>
        <taxon>Asteraceae</taxon>
        <taxon>Asteroideae</taxon>
        <taxon>Anthemideae</taxon>
        <taxon>Anthemidinae</taxon>
        <taxon>Tanacetum</taxon>
    </lineage>
</organism>
<evidence type="ECO:0000313" key="2">
    <source>
        <dbReference type="EMBL" id="GEU36046.1"/>
    </source>
</evidence>
<dbReference type="InterPro" id="IPR013103">
    <property type="entry name" value="RVT_2"/>
</dbReference>